<reference evidence="1 2" key="1">
    <citation type="submission" date="2016-07" db="EMBL/GenBank/DDBJ databases">
        <title>Pervasive Adenine N6-methylation of Active Genes in Fungi.</title>
        <authorList>
            <consortium name="DOE Joint Genome Institute"/>
            <person name="Mondo S.J."/>
            <person name="Dannebaum R.O."/>
            <person name="Kuo R.C."/>
            <person name="Labutti K."/>
            <person name="Haridas S."/>
            <person name="Kuo A."/>
            <person name="Salamov A."/>
            <person name="Ahrendt S.R."/>
            <person name="Lipzen A."/>
            <person name="Sullivan W."/>
            <person name="Andreopoulos W.B."/>
            <person name="Clum A."/>
            <person name="Lindquist E."/>
            <person name="Daum C."/>
            <person name="Ramamoorthy G.K."/>
            <person name="Gryganskyi A."/>
            <person name="Culley D."/>
            <person name="Magnuson J.K."/>
            <person name="James T.Y."/>
            <person name="O'Malley M.A."/>
            <person name="Stajich J.E."/>
            <person name="Spatafora J.W."/>
            <person name="Visel A."/>
            <person name="Grigoriev I.V."/>
        </authorList>
    </citation>
    <scope>NUCLEOTIDE SEQUENCE [LARGE SCALE GENOMIC DNA]</scope>
    <source>
        <strain evidence="1 2">NRRL 1336</strain>
    </source>
</reference>
<protein>
    <submittedName>
        <fullName evidence="1">Uncharacterized protein</fullName>
    </submittedName>
</protein>
<keyword evidence="2" id="KW-1185">Reference proteome</keyword>
<accession>A0A1X2I5Q8</accession>
<sequence length="125" mass="13737">MSFLPSPPSSPLLLSTSEKAVCGFCDQELGIGWFCSQCHTKCSTCSRFLTGHDYCTRCWLYDSGELRQNNIPLSSTSASPLTLTASFAPSFQYSMPSPVNSSSKLWSRPDEPILPLNLFTPPFVS</sequence>
<proteinExistence type="predicted"/>
<dbReference type="AlphaFoldDB" id="A0A1X2I5Q8"/>
<evidence type="ECO:0000313" key="1">
    <source>
        <dbReference type="EMBL" id="ORZ09828.1"/>
    </source>
</evidence>
<dbReference type="EMBL" id="MCGE01000026">
    <property type="protein sequence ID" value="ORZ09828.1"/>
    <property type="molecule type" value="Genomic_DNA"/>
</dbReference>
<dbReference type="OrthoDB" id="2287259at2759"/>
<comment type="caution">
    <text evidence="1">The sequence shown here is derived from an EMBL/GenBank/DDBJ whole genome shotgun (WGS) entry which is preliminary data.</text>
</comment>
<organism evidence="1 2">
    <name type="scientific">Absidia repens</name>
    <dbReference type="NCBI Taxonomy" id="90262"/>
    <lineage>
        <taxon>Eukaryota</taxon>
        <taxon>Fungi</taxon>
        <taxon>Fungi incertae sedis</taxon>
        <taxon>Mucoromycota</taxon>
        <taxon>Mucoromycotina</taxon>
        <taxon>Mucoromycetes</taxon>
        <taxon>Mucorales</taxon>
        <taxon>Cunninghamellaceae</taxon>
        <taxon>Absidia</taxon>
    </lineage>
</organism>
<dbReference type="Proteomes" id="UP000193560">
    <property type="component" value="Unassembled WGS sequence"/>
</dbReference>
<evidence type="ECO:0000313" key="2">
    <source>
        <dbReference type="Proteomes" id="UP000193560"/>
    </source>
</evidence>
<gene>
    <name evidence="1" type="ORF">BCR42DRAFT_423146</name>
</gene>
<name>A0A1X2I5Q8_9FUNG</name>